<feature type="compositionally biased region" description="Basic and acidic residues" evidence="1">
    <location>
        <begin position="73"/>
        <end position="82"/>
    </location>
</feature>
<evidence type="ECO:0000313" key="2">
    <source>
        <dbReference type="EMBL" id="KAK1273668.1"/>
    </source>
</evidence>
<evidence type="ECO:0000256" key="1">
    <source>
        <dbReference type="SAM" id="MobiDB-lite"/>
    </source>
</evidence>
<accession>A0AAV9BBV2</accession>
<feature type="compositionally biased region" description="Basic residues" evidence="1">
    <location>
        <begin position="63"/>
        <end position="72"/>
    </location>
</feature>
<reference evidence="2" key="2">
    <citation type="submission" date="2023-06" db="EMBL/GenBank/DDBJ databases">
        <authorList>
            <person name="Ma L."/>
            <person name="Liu K.-W."/>
            <person name="Li Z."/>
            <person name="Hsiao Y.-Y."/>
            <person name="Qi Y."/>
            <person name="Fu T."/>
            <person name="Tang G."/>
            <person name="Zhang D."/>
            <person name="Sun W.-H."/>
            <person name="Liu D.-K."/>
            <person name="Li Y."/>
            <person name="Chen G.-Z."/>
            <person name="Liu X.-D."/>
            <person name="Liao X.-Y."/>
            <person name="Jiang Y.-T."/>
            <person name="Yu X."/>
            <person name="Hao Y."/>
            <person name="Huang J."/>
            <person name="Zhao X.-W."/>
            <person name="Ke S."/>
            <person name="Chen Y.-Y."/>
            <person name="Wu W.-L."/>
            <person name="Hsu J.-L."/>
            <person name="Lin Y.-F."/>
            <person name="Huang M.-D."/>
            <person name="Li C.-Y."/>
            <person name="Huang L."/>
            <person name="Wang Z.-W."/>
            <person name="Zhao X."/>
            <person name="Zhong W.-Y."/>
            <person name="Peng D.-H."/>
            <person name="Ahmad S."/>
            <person name="Lan S."/>
            <person name="Zhang J.-S."/>
            <person name="Tsai W.-C."/>
            <person name="Van De Peer Y."/>
            <person name="Liu Z.-J."/>
        </authorList>
    </citation>
    <scope>NUCLEOTIDE SEQUENCE</scope>
    <source>
        <strain evidence="2">SCP</strain>
        <tissue evidence="2">Leaves</tissue>
    </source>
</reference>
<evidence type="ECO:0000313" key="3">
    <source>
        <dbReference type="Proteomes" id="UP001179952"/>
    </source>
</evidence>
<feature type="region of interest" description="Disordered" evidence="1">
    <location>
        <begin position="1"/>
        <end position="35"/>
    </location>
</feature>
<reference evidence="2" key="1">
    <citation type="journal article" date="2023" name="Nat. Commun.">
        <title>Diploid and tetraploid genomes of Acorus and the evolution of monocots.</title>
        <authorList>
            <person name="Ma L."/>
            <person name="Liu K.W."/>
            <person name="Li Z."/>
            <person name="Hsiao Y.Y."/>
            <person name="Qi Y."/>
            <person name="Fu T."/>
            <person name="Tang G.D."/>
            <person name="Zhang D."/>
            <person name="Sun W.H."/>
            <person name="Liu D.K."/>
            <person name="Li Y."/>
            <person name="Chen G.Z."/>
            <person name="Liu X.D."/>
            <person name="Liao X.Y."/>
            <person name="Jiang Y.T."/>
            <person name="Yu X."/>
            <person name="Hao Y."/>
            <person name="Huang J."/>
            <person name="Zhao X.W."/>
            <person name="Ke S."/>
            <person name="Chen Y.Y."/>
            <person name="Wu W.L."/>
            <person name="Hsu J.L."/>
            <person name="Lin Y.F."/>
            <person name="Huang M.D."/>
            <person name="Li C.Y."/>
            <person name="Huang L."/>
            <person name="Wang Z.W."/>
            <person name="Zhao X."/>
            <person name="Zhong W.Y."/>
            <person name="Peng D.H."/>
            <person name="Ahmad S."/>
            <person name="Lan S."/>
            <person name="Zhang J.S."/>
            <person name="Tsai W.C."/>
            <person name="Van de Peer Y."/>
            <person name="Liu Z.J."/>
        </authorList>
    </citation>
    <scope>NUCLEOTIDE SEQUENCE</scope>
    <source>
        <strain evidence="2">SCP</strain>
    </source>
</reference>
<comment type="caution">
    <text evidence="2">The sequence shown here is derived from an EMBL/GenBank/DDBJ whole genome shotgun (WGS) entry which is preliminary data.</text>
</comment>
<dbReference type="EMBL" id="JAUJYN010000004">
    <property type="protein sequence ID" value="KAK1273668.1"/>
    <property type="molecule type" value="Genomic_DNA"/>
</dbReference>
<dbReference type="AlphaFoldDB" id="A0AAV9BBV2"/>
<keyword evidence="3" id="KW-1185">Reference proteome</keyword>
<feature type="region of interest" description="Disordered" evidence="1">
    <location>
        <begin position="63"/>
        <end position="82"/>
    </location>
</feature>
<dbReference type="Proteomes" id="UP001179952">
    <property type="component" value="Unassembled WGS sequence"/>
</dbReference>
<proteinExistence type="predicted"/>
<name>A0AAV9BBV2_ACOGR</name>
<gene>
    <name evidence="2" type="ORF">QJS04_geneDACA012398</name>
</gene>
<protein>
    <submittedName>
        <fullName evidence="2">Uncharacterized protein</fullName>
    </submittedName>
</protein>
<sequence>MPSVPGIMPSVPGDGYAGASLPQVPEGRTEARRVRRPLRIGSCGPRKPIELPMLLTHCRPGRSRRRCLPLHRHQGERARHQP</sequence>
<organism evidence="2 3">
    <name type="scientific">Acorus gramineus</name>
    <name type="common">Dwarf sweet flag</name>
    <dbReference type="NCBI Taxonomy" id="55184"/>
    <lineage>
        <taxon>Eukaryota</taxon>
        <taxon>Viridiplantae</taxon>
        <taxon>Streptophyta</taxon>
        <taxon>Embryophyta</taxon>
        <taxon>Tracheophyta</taxon>
        <taxon>Spermatophyta</taxon>
        <taxon>Magnoliopsida</taxon>
        <taxon>Liliopsida</taxon>
        <taxon>Acoraceae</taxon>
        <taxon>Acorus</taxon>
    </lineage>
</organism>